<name>A0A814J450_9BILA</name>
<feature type="compositionally biased region" description="Polar residues" evidence="1">
    <location>
        <begin position="113"/>
        <end position="126"/>
    </location>
</feature>
<reference evidence="2" key="1">
    <citation type="submission" date="2021-02" db="EMBL/GenBank/DDBJ databases">
        <authorList>
            <person name="Nowell W R."/>
        </authorList>
    </citation>
    <scope>NUCLEOTIDE SEQUENCE</scope>
    <source>
        <strain evidence="2">Ploen Becks lab</strain>
    </source>
</reference>
<dbReference type="AlphaFoldDB" id="A0A814J450"/>
<proteinExistence type="predicted"/>
<organism evidence="2 3">
    <name type="scientific">Brachionus calyciflorus</name>
    <dbReference type="NCBI Taxonomy" id="104777"/>
    <lineage>
        <taxon>Eukaryota</taxon>
        <taxon>Metazoa</taxon>
        <taxon>Spiralia</taxon>
        <taxon>Gnathifera</taxon>
        <taxon>Rotifera</taxon>
        <taxon>Eurotatoria</taxon>
        <taxon>Monogononta</taxon>
        <taxon>Pseudotrocha</taxon>
        <taxon>Ploima</taxon>
        <taxon>Brachionidae</taxon>
        <taxon>Brachionus</taxon>
    </lineage>
</organism>
<dbReference type="OrthoDB" id="10150734at2759"/>
<feature type="compositionally biased region" description="Polar residues" evidence="1">
    <location>
        <begin position="133"/>
        <end position="151"/>
    </location>
</feature>
<dbReference type="Proteomes" id="UP000663879">
    <property type="component" value="Unassembled WGS sequence"/>
</dbReference>
<protein>
    <submittedName>
        <fullName evidence="2">Uncharacterized protein</fullName>
    </submittedName>
</protein>
<accession>A0A814J450</accession>
<comment type="caution">
    <text evidence="2">The sequence shown here is derived from an EMBL/GenBank/DDBJ whole genome shotgun (WGS) entry which is preliminary data.</text>
</comment>
<evidence type="ECO:0000256" key="1">
    <source>
        <dbReference type="SAM" id="MobiDB-lite"/>
    </source>
</evidence>
<evidence type="ECO:0000313" key="2">
    <source>
        <dbReference type="EMBL" id="CAF1032286.1"/>
    </source>
</evidence>
<evidence type="ECO:0000313" key="3">
    <source>
        <dbReference type="Proteomes" id="UP000663879"/>
    </source>
</evidence>
<gene>
    <name evidence="2" type="ORF">OXX778_LOCUS17928</name>
</gene>
<sequence>MSFDNVIELKTSEAIAEFSKFNADLNKLTTESIEVNRLISITNSNIVMIQQRTRILNKKGECLRPYALKNYGINYPKIELEKINLNPEFLSDESFYRYSPSVNPPLQLIGQDPNITSSVTQSNSQTLPPPSPLAQTNPRFKNNSPSNRTSVTSIKRVNYEEDEEDNLYFSQEKSLIKNPRH</sequence>
<keyword evidence="3" id="KW-1185">Reference proteome</keyword>
<dbReference type="EMBL" id="CAJNOC010004746">
    <property type="protein sequence ID" value="CAF1032286.1"/>
    <property type="molecule type" value="Genomic_DNA"/>
</dbReference>
<feature type="region of interest" description="Disordered" evidence="1">
    <location>
        <begin position="111"/>
        <end position="151"/>
    </location>
</feature>